<reference evidence="1 2" key="1">
    <citation type="submission" date="2020-04" db="EMBL/GenBank/DDBJ databases">
        <title>Perkinsus olseni comparative genomics.</title>
        <authorList>
            <person name="Bogema D.R."/>
        </authorList>
    </citation>
    <scope>NUCLEOTIDE SEQUENCE [LARGE SCALE GENOMIC DNA]</scope>
    <source>
        <strain evidence="1">ATCC PRA-179</strain>
    </source>
</reference>
<dbReference type="AlphaFoldDB" id="A0A7J6MDX7"/>
<dbReference type="Proteomes" id="UP000570595">
    <property type="component" value="Unassembled WGS sequence"/>
</dbReference>
<accession>A0A7J6MDX7</accession>
<proteinExistence type="predicted"/>
<evidence type="ECO:0000313" key="2">
    <source>
        <dbReference type="Proteomes" id="UP000570595"/>
    </source>
</evidence>
<comment type="caution">
    <text evidence="1">The sequence shown here is derived from an EMBL/GenBank/DDBJ whole genome shotgun (WGS) entry which is preliminary data.</text>
</comment>
<gene>
    <name evidence="1" type="ORF">FOZ61_004776</name>
</gene>
<organism evidence="1 2">
    <name type="scientific">Perkinsus olseni</name>
    <name type="common">Perkinsus atlanticus</name>
    <dbReference type="NCBI Taxonomy" id="32597"/>
    <lineage>
        <taxon>Eukaryota</taxon>
        <taxon>Sar</taxon>
        <taxon>Alveolata</taxon>
        <taxon>Perkinsozoa</taxon>
        <taxon>Perkinsea</taxon>
        <taxon>Perkinsida</taxon>
        <taxon>Perkinsidae</taxon>
        <taxon>Perkinsus</taxon>
    </lineage>
</organism>
<protein>
    <submittedName>
        <fullName evidence="1">Uncharacterized protein</fullName>
    </submittedName>
</protein>
<sequence>MKYWLARMLGFAISMSQEQQQDKRTAVSATSDGLAETGVNEGIRSSDALRRIFSERDQRLVLHRAGFREGL</sequence>
<evidence type="ECO:0000313" key="1">
    <source>
        <dbReference type="EMBL" id="KAF4669191.1"/>
    </source>
</evidence>
<dbReference type="EMBL" id="JABAHT010000027">
    <property type="protein sequence ID" value="KAF4669191.1"/>
    <property type="molecule type" value="Genomic_DNA"/>
</dbReference>
<name>A0A7J6MDX7_PEROL</name>